<organism evidence="2 3">
    <name type="scientific">Methermicoccus shengliensis</name>
    <dbReference type="NCBI Taxonomy" id="660064"/>
    <lineage>
        <taxon>Archaea</taxon>
        <taxon>Methanobacteriati</taxon>
        <taxon>Methanobacteriota</taxon>
        <taxon>Stenosarchaea group</taxon>
        <taxon>Methanomicrobia</taxon>
        <taxon>Methanosarcinales</taxon>
        <taxon>Methermicoccaceae</taxon>
        <taxon>Methermicoccus</taxon>
    </lineage>
</organism>
<proteinExistence type="predicted"/>
<dbReference type="InterPro" id="IPR009577">
    <property type="entry name" value="Sm_multidrug_ex"/>
</dbReference>
<comment type="caution">
    <text evidence="2">The sequence shown here is derived from an EMBL/GenBank/DDBJ whole genome shotgun (WGS) entry which is preliminary data.</text>
</comment>
<dbReference type="PANTHER" id="PTHR36007">
    <property type="entry name" value="TRANSPORT PROTEIN-RELATED"/>
    <property type="match status" value="1"/>
</dbReference>
<feature type="transmembrane region" description="Helical" evidence="1">
    <location>
        <begin position="55"/>
        <end position="73"/>
    </location>
</feature>
<keyword evidence="1" id="KW-0472">Membrane</keyword>
<accession>A0A832RXE8</accession>
<keyword evidence="1" id="KW-0812">Transmembrane</keyword>
<gene>
    <name evidence="2" type="ORF">HA299_02640</name>
</gene>
<dbReference type="EMBL" id="DUIH01000011">
    <property type="protein sequence ID" value="HIH69509.1"/>
    <property type="molecule type" value="Genomic_DNA"/>
</dbReference>
<dbReference type="AlphaFoldDB" id="A0A832RXE8"/>
<dbReference type="Proteomes" id="UP000600363">
    <property type="component" value="Unassembled WGS sequence"/>
</dbReference>
<feature type="transmembrane region" description="Helical" evidence="1">
    <location>
        <begin position="12"/>
        <end position="35"/>
    </location>
</feature>
<protein>
    <submittedName>
        <fullName evidence="2">Small multi-drug export protein</fullName>
    </submittedName>
</protein>
<reference evidence="2" key="1">
    <citation type="journal article" date="2020" name="bioRxiv">
        <title>A rank-normalized archaeal taxonomy based on genome phylogeny resolves widespread incomplete and uneven classifications.</title>
        <authorList>
            <person name="Rinke C."/>
            <person name="Chuvochina M."/>
            <person name="Mussig A.J."/>
            <person name="Chaumeil P.-A."/>
            <person name="Waite D.W."/>
            <person name="Whitman W.B."/>
            <person name="Parks D.H."/>
            <person name="Hugenholtz P."/>
        </authorList>
    </citation>
    <scope>NUCLEOTIDE SEQUENCE</scope>
    <source>
        <strain evidence="2">UBA12518</strain>
    </source>
</reference>
<dbReference type="PANTHER" id="PTHR36007:SF2">
    <property type="entry name" value="TRANSPORT PROTEIN-RELATED"/>
    <property type="match status" value="1"/>
</dbReference>
<evidence type="ECO:0000313" key="3">
    <source>
        <dbReference type="Proteomes" id="UP000600363"/>
    </source>
</evidence>
<dbReference type="RefSeq" id="WP_042687202.1">
    <property type="nucleotide sequence ID" value="NZ_DUIH01000011.1"/>
</dbReference>
<evidence type="ECO:0000313" key="2">
    <source>
        <dbReference type="EMBL" id="HIH69509.1"/>
    </source>
</evidence>
<name>A0A832RXE8_9EURY</name>
<dbReference type="Pfam" id="PF06695">
    <property type="entry name" value="Sm_multidrug_ex"/>
    <property type="match status" value="1"/>
</dbReference>
<feature type="transmembrane region" description="Helical" evidence="1">
    <location>
        <begin position="108"/>
        <end position="128"/>
    </location>
</feature>
<evidence type="ECO:0000256" key="1">
    <source>
        <dbReference type="SAM" id="Phobius"/>
    </source>
</evidence>
<sequence>MSVLVSLFESVAGLPAPLAVMLVAMLPIAELRLAIPFALAPSSLGGLGMAPAEAFFFAVIGNLIPVPMVLKLLEPVSIRLRRFSLWECFFDWLFDRTRRKTETKFERYGLVALCMFVAIPLPFTGAWTGCVAASLFDVQFVRALIAIALGILVAGVLITLASTGVLTVLSV</sequence>
<keyword evidence="1" id="KW-1133">Transmembrane helix</keyword>
<feature type="transmembrane region" description="Helical" evidence="1">
    <location>
        <begin position="140"/>
        <end position="169"/>
    </location>
</feature>